<feature type="compositionally biased region" description="Basic and acidic residues" evidence="1">
    <location>
        <begin position="1081"/>
        <end position="1098"/>
    </location>
</feature>
<protein>
    <submittedName>
        <fullName evidence="2">Uncharacterized protein</fullName>
    </submittedName>
</protein>
<feature type="compositionally biased region" description="Low complexity" evidence="1">
    <location>
        <begin position="342"/>
        <end position="358"/>
    </location>
</feature>
<feature type="compositionally biased region" description="Polar residues" evidence="1">
    <location>
        <begin position="365"/>
        <end position="382"/>
    </location>
</feature>
<reference evidence="2 3" key="1">
    <citation type="submission" date="2017-03" db="EMBL/GenBank/DDBJ databases">
        <title>Genomes of endolithic fungi from Antarctica.</title>
        <authorList>
            <person name="Coleine C."/>
            <person name="Masonjones S."/>
            <person name="Stajich J.E."/>
        </authorList>
    </citation>
    <scope>NUCLEOTIDE SEQUENCE [LARGE SCALE GENOMIC DNA]</scope>
    <source>
        <strain evidence="2 3">CCFEE 5311</strain>
    </source>
</reference>
<feature type="compositionally biased region" description="Polar residues" evidence="1">
    <location>
        <begin position="205"/>
        <end position="246"/>
    </location>
</feature>
<evidence type="ECO:0000313" key="2">
    <source>
        <dbReference type="EMBL" id="TKA28277.1"/>
    </source>
</evidence>
<sequence>MELTKQLAESEEQRIALVQKMYDPRCLAGPIFAMSNMKVRNQTESELTRIRDENDSLKRVMSETSLDSYVGRADPTAVDAEAAMESSEKESTEGRIAPHVRVGMSCEEEGAADVHIANDVALPQSDGSARGEITMTPIPPVRDLLKGESRSGQLTPPENPISRNHDADILQSSSMSRRMQHGTPDDGDDAESGSSGPGWRGDPVRTTTESDPSVSTAEATNRASPEIPNSASSCEHTPSVEVQGSTDDPMDDTAVDLMEGISTVSTPSSPETTTAQSRTGRSVRSWASEEDGEHLTSSRLPSPNQGSGAVFDKPTAALDWGEDGPTRGVEGPPALPEPFQTASVASPASHSSMPAAESIPEEGTGSPTSLSRTFNPPMSSEASIEGQLEPQEETSAVHPVPSPFGEISHRYAMLGSTSQDTVAAESVPIDMLPPIAHSGDGPPTVTTPLSPTSHGRAISSPELPLGGTPVQTESRKTQFSPPDKGVSLPGLREPPSSAASEIRVASPIEATVTVQTRLDDVSPPIVGSHVGDSDSASCDELSSPLVHKTSRRLKTPKAGPPASKPPKAGTRERPMGSMIDDTGAKGIPHRRERPEDTIRTSYAKFGLDASRLIITHEPHTTHPLALYMGSTAKTQSELTRGRSKKLCSARDDLLAYIPAAGDSGADRKNMDLIRRLGLSPTAEEGTLRLVDVVKALGRRSDVAADELNLFRCLEGLAVMVVKHHNEAEYREALEGWSKHDIERVHIYHCLNYVLLHLVEDWRGLHLLVLVFLRIRRLQTYLARARRPAALLLLLSGLNDPEFIAQRRDWMLKLLSEAMPMDTLALQQVTPVGMLQDRVKHIVRPSVVTVALCYDDGYWTRAIPQFSQMAQQRDPRYSLTPALATTLPTPAGTMPGGCAKADARQNRKRAIASVPGGDEASSPTKRRRLGLSDGESDIVNERAKITEPARTDFPAAAESDGTDCSRFRYYGALASTTENNDTYSESSVSPGSVRTVHSPCLPSRVLAGIVTPSSNFQRRKVPTPRPKTVSPTVIEPGKYEPSKRFAADTASSTSDPIGRTPLADMPSHGLKRKRSISAYRMSQERTLAKPRLTEEDRRDHAAAIDSAALSSATNMSFASGKDASEHRQRTSGADRLPVADPSKGHHDGGDSKLLGQIRSNAQMLADELESQGQEIWTGAHPLIMLSAGFCKPRDLRLLASDGS</sequence>
<feature type="region of interest" description="Disordered" evidence="1">
    <location>
        <begin position="1015"/>
        <end position="1098"/>
    </location>
</feature>
<evidence type="ECO:0000313" key="3">
    <source>
        <dbReference type="Proteomes" id="UP000310066"/>
    </source>
</evidence>
<gene>
    <name evidence="2" type="ORF">B0A54_17128</name>
</gene>
<organism evidence="2 3">
    <name type="scientific">Friedmanniomyces endolithicus</name>
    <dbReference type="NCBI Taxonomy" id="329885"/>
    <lineage>
        <taxon>Eukaryota</taxon>
        <taxon>Fungi</taxon>
        <taxon>Dikarya</taxon>
        <taxon>Ascomycota</taxon>
        <taxon>Pezizomycotina</taxon>
        <taxon>Dothideomycetes</taxon>
        <taxon>Dothideomycetidae</taxon>
        <taxon>Mycosphaerellales</taxon>
        <taxon>Teratosphaeriaceae</taxon>
        <taxon>Friedmanniomyces</taxon>
    </lineage>
</organism>
<dbReference type="EMBL" id="NAJP01000119">
    <property type="protein sequence ID" value="TKA28277.1"/>
    <property type="molecule type" value="Genomic_DNA"/>
</dbReference>
<feature type="region of interest" description="Disordered" evidence="1">
    <location>
        <begin position="434"/>
        <end position="501"/>
    </location>
</feature>
<feature type="compositionally biased region" description="Low complexity" evidence="1">
    <location>
        <begin position="262"/>
        <end position="277"/>
    </location>
</feature>
<feature type="compositionally biased region" description="Polar residues" evidence="1">
    <location>
        <begin position="295"/>
        <end position="307"/>
    </location>
</feature>
<feature type="region of interest" description="Disordered" evidence="1">
    <location>
        <begin position="885"/>
        <end position="930"/>
    </location>
</feature>
<feature type="compositionally biased region" description="Basic and acidic residues" evidence="1">
    <location>
        <begin position="1036"/>
        <end position="1045"/>
    </location>
</feature>
<evidence type="ECO:0000256" key="1">
    <source>
        <dbReference type="SAM" id="MobiDB-lite"/>
    </source>
</evidence>
<proteinExistence type="predicted"/>
<feature type="compositionally biased region" description="Polar residues" evidence="1">
    <location>
        <begin position="469"/>
        <end position="480"/>
    </location>
</feature>
<feature type="region of interest" description="Disordered" evidence="1">
    <location>
        <begin position="122"/>
        <end position="399"/>
    </location>
</feature>
<feature type="region of interest" description="Disordered" evidence="1">
    <location>
        <begin position="523"/>
        <end position="591"/>
    </location>
</feature>
<dbReference type="Proteomes" id="UP000310066">
    <property type="component" value="Unassembled WGS sequence"/>
</dbReference>
<dbReference type="AlphaFoldDB" id="A0A4U0U0I1"/>
<name>A0A4U0U0I1_9PEZI</name>
<dbReference type="OrthoDB" id="3949414at2759"/>
<feature type="compositionally biased region" description="Low complexity" evidence="1">
    <location>
        <begin position="442"/>
        <end position="453"/>
    </location>
</feature>
<accession>A0A4U0U0I1</accession>
<comment type="caution">
    <text evidence="2">The sequence shown here is derived from an EMBL/GenBank/DDBJ whole genome shotgun (WGS) entry which is preliminary data.</text>
</comment>
<feature type="region of interest" description="Disordered" evidence="1">
    <location>
        <begin position="1112"/>
        <end position="1150"/>
    </location>
</feature>
<feature type="compositionally biased region" description="Low complexity" evidence="1">
    <location>
        <begin position="885"/>
        <end position="896"/>
    </location>
</feature>